<dbReference type="AlphaFoldDB" id="A0A428Q572"/>
<comment type="caution">
    <text evidence="2">The sequence shown here is derived from an EMBL/GenBank/DDBJ whole genome shotgun (WGS) entry which is preliminary data.</text>
</comment>
<accession>A0A428Q572</accession>
<name>A0A428Q572_9HYPO</name>
<protein>
    <submittedName>
        <fullName evidence="2">Uncharacterized protein</fullName>
    </submittedName>
</protein>
<evidence type="ECO:0000313" key="3">
    <source>
        <dbReference type="Proteomes" id="UP000288168"/>
    </source>
</evidence>
<evidence type="ECO:0000313" key="2">
    <source>
        <dbReference type="EMBL" id="RSL60445.1"/>
    </source>
</evidence>
<gene>
    <name evidence="2" type="ORF">CEP54_006709</name>
</gene>
<organism evidence="2 3">
    <name type="scientific">Fusarium duplospermum</name>
    <dbReference type="NCBI Taxonomy" id="1325734"/>
    <lineage>
        <taxon>Eukaryota</taxon>
        <taxon>Fungi</taxon>
        <taxon>Dikarya</taxon>
        <taxon>Ascomycota</taxon>
        <taxon>Pezizomycotina</taxon>
        <taxon>Sordariomycetes</taxon>
        <taxon>Hypocreomycetidae</taxon>
        <taxon>Hypocreales</taxon>
        <taxon>Nectriaceae</taxon>
        <taxon>Fusarium</taxon>
        <taxon>Fusarium solani species complex</taxon>
    </lineage>
</organism>
<proteinExistence type="predicted"/>
<sequence>MGKDDDDIPPAAGLGESHIPPFGSWQPLEFELGFPVEEWGTIGFDDLDFNLPDHLIQGETIHVSESHHQSAVAASSPVTTLDYELANATQPTDELVLARNVNTQSPNGETEEPPDLAGLARHIRPEQSRRFDLTDVIPFRTGNARMGQRNSIFPEPSWLAESTTRTSFITYYFEGVDVNLLPTLKLSCLEFDPTKDAVLSEHYKDVDGNVMVVKSPCVACIDIATPMIRQALEEYMRQICPIAIQEILNTSKDEIYRQGLAEANRLAYASYNPIPMLQKALEILACVHINFDTPILVYLTQCEYLRGATIVNDGVNIFAQASPVTSHMLSMWRASAKYLLYHYRCVMKGTLPFSPSFKLEGAGNALPDADARQYIRKTAALRRS</sequence>
<reference evidence="2 3" key="1">
    <citation type="submission" date="2017-06" db="EMBL/GenBank/DDBJ databases">
        <title>Comparative genomic analysis of Ambrosia Fusariam Clade fungi.</title>
        <authorList>
            <person name="Stajich J.E."/>
            <person name="Carrillo J."/>
            <person name="Kijimoto T."/>
            <person name="Eskalen A."/>
            <person name="O'Donnell K."/>
            <person name="Kasson M."/>
        </authorList>
    </citation>
    <scope>NUCLEOTIDE SEQUENCE [LARGE SCALE GENOMIC DNA]</scope>
    <source>
        <strain evidence="2 3">NRRL62584</strain>
    </source>
</reference>
<evidence type="ECO:0000256" key="1">
    <source>
        <dbReference type="SAM" id="MobiDB-lite"/>
    </source>
</evidence>
<dbReference type="OrthoDB" id="5047015at2759"/>
<keyword evidence="3" id="KW-1185">Reference proteome</keyword>
<dbReference type="Proteomes" id="UP000288168">
    <property type="component" value="Unassembled WGS sequence"/>
</dbReference>
<dbReference type="EMBL" id="NKCI01000058">
    <property type="protein sequence ID" value="RSL60445.1"/>
    <property type="molecule type" value="Genomic_DNA"/>
</dbReference>
<feature type="region of interest" description="Disordered" evidence="1">
    <location>
        <begin position="1"/>
        <end position="20"/>
    </location>
</feature>
<dbReference type="STRING" id="1325734.A0A428Q572"/>